<feature type="transmembrane region" description="Helical" evidence="7">
    <location>
        <begin position="446"/>
        <end position="470"/>
    </location>
</feature>
<evidence type="ECO:0000256" key="3">
    <source>
        <dbReference type="ARBA" id="ARBA00022692"/>
    </source>
</evidence>
<dbReference type="SUPFAM" id="SSF161070">
    <property type="entry name" value="SNF-like"/>
    <property type="match status" value="1"/>
</dbReference>
<feature type="region of interest" description="Disordered" evidence="6">
    <location>
        <begin position="174"/>
        <end position="243"/>
    </location>
</feature>
<comment type="subcellular location">
    <subcellularLocation>
        <location evidence="1">Membrane</location>
        <topology evidence="1">Multi-pass membrane protein</topology>
    </subcellularLocation>
</comment>
<keyword evidence="2" id="KW-0813">Transport</keyword>
<dbReference type="AlphaFoldDB" id="A0A1D3CRQ1"/>
<dbReference type="Proteomes" id="UP000095192">
    <property type="component" value="Unassembled WGS sequence"/>
</dbReference>
<keyword evidence="3 7" id="KW-0812">Transmembrane</keyword>
<evidence type="ECO:0000256" key="5">
    <source>
        <dbReference type="ARBA" id="ARBA00023136"/>
    </source>
</evidence>
<dbReference type="PROSITE" id="PS50267">
    <property type="entry name" value="NA_NEUROTRAN_SYMP_3"/>
    <property type="match status" value="1"/>
</dbReference>
<dbReference type="InterPro" id="IPR037272">
    <property type="entry name" value="SNS_sf"/>
</dbReference>
<proteinExistence type="predicted"/>
<feature type="compositionally biased region" description="Basic and acidic residues" evidence="6">
    <location>
        <begin position="340"/>
        <end position="353"/>
    </location>
</feature>
<dbReference type="PANTHER" id="PTHR11616">
    <property type="entry name" value="SODIUM/CHLORIDE DEPENDENT TRANSPORTER"/>
    <property type="match status" value="1"/>
</dbReference>
<feature type="transmembrane region" description="Helical" evidence="7">
    <location>
        <begin position="383"/>
        <end position="402"/>
    </location>
</feature>
<sequence length="492" mass="51778">MTCLCRGTQKKGQSHGISSCTVKLTNFLCHKIKLHINAASSRSVVASLLISELSLEGAGCFVSNESNGCWSGIQRIDSGVAVRAPPALERNLQKSGALMAAAAAAAEPAAAVRTEGIGGALDPVAKLHRFPTSSKAFPLFSLLCLCKSSSSVAANRLTDLPELSRRSRHLLHEEKGAGRHATEYPPPLAALPSQRSYQNCGDYPPSEEGPSSLQCDGDRRTAAEGVSSAAPHLPPRGESSFLEHLSSSSSSLCSGGSLGSKASSALPQSVSSENCYYYYPSRSSSSKGGSLGSAAKLKTGKQHLMPVDVVVPRCIYFTEDPVTSRLQPCSHLPASPVKAESQEDRQQQERRDCMLSAKGASDSPLEPWDGFKRQQQQHRNVPLSPAAALAAFAAAAAGTSSDGSFDASESTSRLSFLVTSMGAAVGIGCVWRFPAYCYKWGGGTFLVPYMLLLLFLGVPLLAVEMLLFCLSGVGVSVRHCLLVSPPPLGCSG</sequence>
<evidence type="ECO:0000313" key="8">
    <source>
        <dbReference type="EMBL" id="OEH73885.1"/>
    </source>
</evidence>
<dbReference type="InParanoid" id="A0A1D3CRQ1"/>
<accession>A0A1D3CRQ1</accession>
<dbReference type="GO" id="GO:0005886">
    <property type="term" value="C:plasma membrane"/>
    <property type="evidence" value="ECO:0007669"/>
    <property type="project" value="TreeGrafter"/>
</dbReference>
<evidence type="ECO:0000256" key="2">
    <source>
        <dbReference type="ARBA" id="ARBA00022448"/>
    </source>
</evidence>
<dbReference type="Pfam" id="PF00209">
    <property type="entry name" value="SNF"/>
    <property type="match status" value="1"/>
</dbReference>
<keyword evidence="5 7" id="KW-0472">Membrane</keyword>
<dbReference type="VEuPathDB" id="ToxoDB:LOC113147064"/>
<dbReference type="InterPro" id="IPR000175">
    <property type="entry name" value="Na/ntran_symport"/>
</dbReference>
<name>A0A1D3CRQ1_9EIME</name>
<dbReference type="VEuPathDB" id="ToxoDB:cyc_08069"/>
<evidence type="ECO:0000256" key="4">
    <source>
        <dbReference type="ARBA" id="ARBA00022989"/>
    </source>
</evidence>
<dbReference type="PANTHER" id="PTHR11616:SF240">
    <property type="entry name" value="BLOATED TUBULES, ISOFORM B-RELATED"/>
    <property type="match status" value="1"/>
</dbReference>
<comment type="caution">
    <text evidence="8">The sequence shown here is derived from an EMBL/GenBank/DDBJ whole genome shotgun (WGS) entry which is preliminary data.</text>
</comment>
<dbReference type="EMBL" id="JROU02002212">
    <property type="protein sequence ID" value="OEH73885.1"/>
    <property type="molecule type" value="Genomic_DNA"/>
</dbReference>
<gene>
    <name evidence="8" type="ORF">cyc_08069</name>
</gene>
<organism evidence="8 9">
    <name type="scientific">Cyclospora cayetanensis</name>
    <dbReference type="NCBI Taxonomy" id="88456"/>
    <lineage>
        <taxon>Eukaryota</taxon>
        <taxon>Sar</taxon>
        <taxon>Alveolata</taxon>
        <taxon>Apicomplexa</taxon>
        <taxon>Conoidasida</taxon>
        <taxon>Coccidia</taxon>
        <taxon>Eucoccidiorida</taxon>
        <taxon>Eimeriorina</taxon>
        <taxon>Eimeriidae</taxon>
        <taxon>Cyclospora</taxon>
    </lineage>
</organism>
<evidence type="ECO:0000313" key="9">
    <source>
        <dbReference type="Proteomes" id="UP000095192"/>
    </source>
</evidence>
<evidence type="ECO:0000256" key="6">
    <source>
        <dbReference type="SAM" id="MobiDB-lite"/>
    </source>
</evidence>
<protein>
    <submittedName>
        <fullName evidence="8">Sodium:neurotransmitter symporter family protein</fullName>
    </submittedName>
</protein>
<feature type="region of interest" description="Disordered" evidence="6">
    <location>
        <begin position="327"/>
        <end position="353"/>
    </location>
</feature>
<reference evidence="8 9" key="1">
    <citation type="journal article" date="2016" name="BMC Genomics">
        <title>Comparative genomics reveals Cyclospora cayetanensis possesses coccidia-like metabolism and invasion components but unique surface antigens.</title>
        <authorList>
            <person name="Liu S."/>
            <person name="Wang L."/>
            <person name="Zheng H."/>
            <person name="Xu Z."/>
            <person name="Roellig D.M."/>
            <person name="Li N."/>
            <person name="Frace M.A."/>
            <person name="Tang K."/>
            <person name="Arrowood M.J."/>
            <person name="Moss D.M."/>
            <person name="Zhang L."/>
            <person name="Feng Y."/>
            <person name="Xiao L."/>
        </authorList>
    </citation>
    <scope>NUCLEOTIDE SEQUENCE [LARGE SCALE GENOMIC DNA]</scope>
    <source>
        <strain evidence="8 9">CHN_HEN01</strain>
    </source>
</reference>
<feature type="transmembrane region" description="Helical" evidence="7">
    <location>
        <begin position="414"/>
        <end position="434"/>
    </location>
</feature>
<dbReference type="PRINTS" id="PR00176">
    <property type="entry name" value="NANEUSMPORT"/>
</dbReference>
<evidence type="ECO:0000256" key="1">
    <source>
        <dbReference type="ARBA" id="ARBA00004141"/>
    </source>
</evidence>
<keyword evidence="9" id="KW-1185">Reference proteome</keyword>
<keyword evidence="4 7" id="KW-1133">Transmembrane helix</keyword>
<evidence type="ECO:0000256" key="7">
    <source>
        <dbReference type="SAM" id="Phobius"/>
    </source>
</evidence>
<dbReference type="GO" id="GO:0035725">
    <property type="term" value="P:sodium ion transmembrane transport"/>
    <property type="evidence" value="ECO:0007669"/>
    <property type="project" value="TreeGrafter"/>
</dbReference>